<organism evidence="3 4">
    <name type="scientific">Sporolactobacillus inulinus CASD</name>
    <dbReference type="NCBI Taxonomy" id="1069536"/>
    <lineage>
        <taxon>Bacteria</taxon>
        <taxon>Bacillati</taxon>
        <taxon>Bacillota</taxon>
        <taxon>Bacilli</taxon>
        <taxon>Bacillales</taxon>
        <taxon>Sporolactobacillaceae</taxon>
        <taxon>Sporolactobacillus</taxon>
    </lineage>
</organism>
<sequence>MDTRKHQATKKGGIHVTTKVQMWGNSLAVRLPRSVAESAGIEKGTELEFSIKDKNITLKPLKSAPSLDELLSKITSENRHEEIDLGQEGNELL</sequence>
<evidence type="ECO:0000313" key="4">
    <source>
        <dbReference type="Proteomes" id="UP000035553"/>
    </source>
</evidence>
<dbReference type="PANTHER" id="PTHR40516:SF1">
    <property type="entry name" value="ANTITOXIN CHPS-RELATED"/>
    <property type="match status" value="1"/>
</dbReference>
<dbReference type="GO" id="GO:0097351">
    <property type="term" value="F:toxin sequestering activity"/>
    <property type="evidence" value="ECO:0007669"/>
    <property type="project" value="InterPro"/>
</dbReference>
<keyword evidence="4" id="KW-1185">Reference proteome</keyword>
<dbReference type="Gene3D" id="2.10.260.10">
    <property type="match status" value="1"/>
</dbReference>
<evidence type="ECO:0000259" key="2">
    <source>
        <dbReference type="PROSITE" id="PS51740"/>
    </source>
</evidence>
<dbReference type="Pfam" id="PF04014">
    <property type="entry name" value="MazE_antitoxin"/>
    <property type="match status" value="1"/>
</dbReference>
<comment type="caution">
    <text evidence="3">The sequence shown here is derived from an EMBL/GenBank/DDBJ whole genome shotgun (WGS) entry which is preliminary data.</text>
</comment>
<proteinExistence type="predicted"/>
<evidence type="ECO:0000313" key="3">
    <source>
        <dbReference type="EMBL" id="KLI02665.1"/>
    </source>
</evidence>
<feature type="domain" description="SpoVT-AbrB" evidence="2">
    <location>
        <begin position="18"/>
        <end position="63"/>
    </location>
</feature>
<name>A0A0U1QPF7_9BACL</name>
<dbReference type="EMBL" id="AFVQ02000082">
    <property type="protein sequence ID" value="KLI02665.1"/>
    <property type="molecule type" value="Genomic_DNA"/>
</dbReference>
<gene>
    <name evidence="3" type="ORF">SINU_06905</name>
</gene>
<dbReference type="Proteomes" id="UP000035553">
    <property type="component" value="Unassembled WGS sequence"/>
</dbReference>
<protein>
    <submittedName>
        <fullName evidence="3">MazE family transcriptional regulator</fullName>
    </submittedName>
</protein>
<dbReference type="InterPro" id="IPR039052">
    <property type="entry name" value="Antitox_PemI-like"/>
</dbReference>
<dbReference type="AlphaFoldDB" id="A0A0U1QPF7"/>
<reference evidence="3 4" key="1">
    <citation type="journal article" date="2011" name="J. Bacteriol.">
        <title>Draft genome sequence of Sporolactobacillus inulinus strain CASD, an efficient D-lactic acid-producing bacterium with high-concentration lactate tolerance capability.</title>
        <authorList>
            <person name="Yu B."/>
            <person name="Su F."/>
            <person name="Wang L."/>
            <person name="Xu K."/>
            <person name="Zhao B."/>
            <person name="Xu P."/>
        </authorList>
    </citation>
    <scope>NUCLEOTIDE SEQUENCE [LARGE SCALE GENOMIC DNA]</scope>
    <source>
        <strain evidence="3 4">CASD</strain>
    </source>
</reference>
<dbReference type="PANTHER" id="PTHR40516">
    <property type="entry name" value="ANTITOXIN CHPS-RELATED"/>
    <property type="match status" value="1"/>
</dbReference>
<evidence type="ECO:0000256" key="1">
    <source>
        <dbReference type="PROSITE-ProRule" id="PRU01076"/>
    </source>
</evidence>
<dbReference type="SMART" id="SM00966">
    <property type="entry name" value="SpoVT_AbrB"/>
    <property type="match status" value="1"/>
</dbReference>
<accession>A0A0U1QPF7</accession>
<keyword evidence="1" id="KW-0238">DNA-binding</keyword>
<dbReference type="InterPro" id="IPR007159">
    <property type="entry name" value="SpoVT-AbrB_dom"/>
</dbReference>
<dbReference type="SUPFAM" id="SSF89447">
    <property type="entry name" value="AbrB/MazE/MraZ-like"/>
    <property type="match status" value="1"/>
</dbReference>
<dbReference type="GO" id="GO:0003677">
    <property type="term" value="F:DNA binding"/>
    <property type="evidence" value="ECO:0007669"/>
    <property type="project" value="UniProtKB-UniRule"/>
</dbReference>
<dbReference type="InterPro" id="IPR037914">
    <property type="entry name" value="SpoVT-AbrB_sf"/>
</dbReference>
<dbReference type="PROSITE" id="PS51740">
    <property type="entry name" value="SPOVT_ABRB"/>
    <property type="match status" value="1"/>
</dbReference>
<dbReference type="STRING" id="1069536.SINU_06905"/>